<evidence type="ECO:0000313" key="13">
    <source>
        <dbReference type="EMBL" id="OLP83666.1"/>
    </source>
</evidence>
<keyword evidence="8 11" id="KW-0472">Membrane</keyword>
<dbReference type="PANTHER" id="PTHR43585">
    <property type="entry name" value="FUMIPYRROLE BIOSYNTHESIS PROTEIN C"/>
    <property type="match status" value="1"/>
</dbReference>
<dbReference type="SUPFAM" id="SSF56059">
    <property type="entry name" value="Glutathione synthetase ATP-binding domain-like"/>
    <property type="match status" value="1"/>
</dbReference>
<dbReference type="InterPro" id="IPR011257">
    <property type="entry name" value="DNA_glycosylase"/>
</dbReference>
<dbReference type="GO" id="GO:0046872">
    <property type="term" value="F:metal ion binding"/>
    <property type="evidence" value="ECO:0007669"/>
    <property type="project" value="InterPro"/>
</dbReference>
<dbReference type="Gene3D" id="3.40.50.20">
    <property type="match status" value="1"/>
</dbReference>
<feature type="transmembrane region" description="Helical" evidence="11">
    <location>
        <begin position="1065"/>
        <end position="1086"/>
    </location>
</feature>
<dbReference type="GO" id="GO:0016020">
    <property type="term" value="C:membrane"/>
    <property type="evidence" value="ECO:0007669"/>
    <property type="project" value="UniProtKB-SubCell"/>
</dbReference>
<dbReference type="InterPro" id="IPR036770">
    <property type="entry name" value="Ankyrin_rpt-contain_sf"/>
</dbReference>
<keyword evidence="7 11" id="KW-1133">Transmembrane helix</keyword>
<sequence length="1087" mass="118538">MPSQVLVSALCNSVFESPFGLVEELLADNAWQLLATCVLLNKTGRLAVDRVLPEFLSICPGPHELLATAPDVLHRIFLPLGLHRKRARMLRRFSTEFLEAQKEADGNIALEHVRRFHGVGKYASDAYEIFILKRISTVQPTDSYLRWYSSTLRCQLREHGYNDLDEGFRDCMSRALLVFVACAALGSENLAFSGIGLLFPIMSCCGGCFEGLFSRQHELRPDSSPQKQPRPVKSYTEALQLERSREGTWQASPKTSFDWASPIPRRRPSVVSVDGPVDFDIVIDIDDGGKAEPRTQTIDTDIPANRVGAQNRERSRFEKEMLLASPGRLPPPLTADQREEAIRQLLPTATFQMLAKVPKKLLTQADESAKKLRRLGNATQEHFSDPLCFDSRVANMATEVLKISDGTTMEICRLPDVDDQTWAEVRAYVEGNPDTAKTLKSFSKNPDAMRGWLQTQAIAEHYSAKLANGDTPVQDKVKSLEADPELAAIFEDIKKNGMEAAMKYYQDEELMLKISQKMGGLPSELQPVLQKIEDTSLTLHEAAKKGDLAAVQQFLDKNKPLDAQDHKGITPLGYAIGANRIAVVKKLLDSRANPYAVDSSGNSGLHYAAGYGRKELLEYLLKVGANVSQPNAQGMTPLAAATQNRQEATVQQLMRGATVVFVTAGLPGKRFTFEIAASLGIKPVILEHPDSWSRSLVDEGLAAKFIPVDMTQPSEDIFNQALEEIKNLGEDGLTGTADGIATFVELSVPLAARLAEALGLPGLRPAAVDSARNKHATRACLKTAGLPTPRNFLIDDKSKLKEAGTTVGFPAVLKPVSGAASLGVKKVTNSAEMEKWVLRKYNGKHLASHLLERISPLRAFLRCYKEIVDELSTLVVSSGALVQGSPDNAGLNAQESGVDLTVLMEQFLDGPEVDVDVVMSEGRVTEAKRLGSSHPEKDIFPVQGLSTLAMSETSARADLNTALVAYSILQLVSSWYACLVLVGGIIGFVKAKSKASLIASTIVSLVLVAIVYATVQVNAFYGGCVMCVFSLVLVRMFFQKFNKSGEEKLNEPLTGDGSQKKFMPFGLLTVLGMGLAVLSCAVAVVAY</sequence>
<evidence type="ECO:0000256" key="3">
    <source>
        <dbReference type="ARBA" id="ARBA00022598"/>
    </source>
</evidence>
<dbReference type="AlphaFoldDB" id="A0A1Q9CL76"/>
<dbReference type="GO" id="GO:0016874">
    <property type="term" value="F:ligase activity"/>
    <property type="evidence" value="ECO:0007669"/>
    <property type="project" value="UniProtKB-KW"/>
</dbReference>
<feature type="transmembrane region" description="Helical" evidence="11">
    <location>
        <begin position="1019"/>
        <end position="1038"/>
    </location>
</feature>
<feature type="transmembrane region" description="Helical" evidence="11">
    <location>
        <begin position="963"/>
        <end position="988"/>
    </location>
</feature>
<evidence type="ECO:0000256" key="2">
    <source>
        <dbReference type="ARBA" id="ARBA00007590"/>
    </source>
</evidence>
<dbReference type="Proteomes" id="UP000186817">
    <property type="component" value="Unassembled WGS sequence"/>
</dbReference>
<comment type="caution">
    <text evidence="13">The sequence shown here is derived from an EMBL/GenBank/DDBJ whole genome shotgun (WGS) entry which is preliminary data.</text>
</comment>
<dbReference type="InterPro" id="IPR005349">
    <property type="entry name" value="TMEM14"/>
</dbReference>
<evidence type="ECO:0000256" key="4">
    <source>
        <dbReference type="ARBA" id="ARBA00022692"/>
    </source>
</evidence>
<feature type="repeat" description="ANK" evidence="9">
    <location>
        <begin position="600"/>
        <end position="632"/>
    </location>
</feature>
<dbReference type="Pfam" id="PF12796">
    <property type="entry name" value="Ank_2"/>
    <property type="match status" value="1"/>
</dbReference>
<dbReference type="Gene3D" id="1.10.10.1740">
    <property type="entry name" value="Transmembrane protein 14-like"/>
    <property type="match status" value="1"/>
</dbReference>
<keyword evidence="3" id="KW-0436">Ligase</keyword>
<keyword evidence="6 10" id="KW-0067">ATP-binding</keyword>
<dbReference type="InterPro" id="IPR044890">
    <property type="entry name" value="TMEM14_sf"/>
</dbReference>
<dbReference type="Gene3D" id="1.10.340.30">
    <property type="entry name" value="Hypothetical protein, domain 2"/>
    <property type="match status" value="1"/>
</dbReference>
<evidence type="ECO:0000256" key="5">
    <source>
        <dbReference type="ARBA" id="ARBA00022741"/>
    </source>
</evidence>
<evidence type="ECO:0000256" key="9">
    <source>
        <dbReference type="PROSITE-ProRule" id="PRU00023"/>
    </source>
</evidence>
<dbReference type="InterPro" id="IPR011761">
    <property type="entry name" value="ATP-grasp"/>
</dbReference>
<feature type="domain" description="ATP-grasp" evidence="12">
    <location>
        <begin position="778"/>
        <end position="832"/>
    </location>
</feature>
<accession>A0A1Q9CL76</accession>
<dbReference type="Gene3D" id="3.30.470.20">
    <property type="entry name" value="ATP-grasp fold, B domain"/>
    <property type="match status" value="1"/>
</dbReference>
<evidence type="ECO:0000256" key="6">
    <source>
        <dbReference type="ARBA" id="ARBA00022840"/>
    </source>
</evidence>
<evidence type="ECO:0000313" key="14">
    <source>
        <dbReference type="Proteomes" id="UP000186817"/>
    </source>
</evidence>
<evidence type="ECO:0000256" key="10">
    <source>
        <dbReference type="PROSITE-ProRule" id="PRU00409"/>
    </source>
</evidence>
<evidence type="ECO:0000259" key="12">
    <source>
        <dbReference type="PROSITE" id="PS50975"/>
    </source>
</evidence>
<dbReference type="SUPFAM" id="SSF48403">
    <property type="entry name" value="Ankyrin repeat"/>
    <property type="match status" value="1"/>
</dbReference>
<evidence type="ECO:0000256" key="8">
    <source>
        <dbReference type="ARBA" id="ARBA00023136"/>
    </source>
</evidence>
<comment type="similarity">
    <text evidence="2">Belongs to the TMEM14 family.</text>
</comment>
<gene>
    <name evidence="13" type="primary">Mbd4</name>
    <name evidence="13" type="ORF">AK812_SmicGene35538</name>
</gene>
<comment type="subcellular location">
    <subcellularLocation>
        <location evidence="1">Membrane</location>
    </subcellularLocation>
</comment>
<dbReference type="GO" id="GO:0005524">
    <property type="term" value="F:ATP binding"/>
    <property type="evidence" value="ECO:0007669"/>
    <property type="project" value="UniProtKB-UniRule"/>
</dbReference>
<dbReference type="PROSITE" id="PS50088">
    <property type="entry name" value="ANK_REPEAT"/>
    <property type="match status" value="2"/>
</dbReference>
<dbReference type="EMBL" id="LSRX01001100">
    <property type="protein sequence ID" value="OLP83666.1"/>
    <property type="molecule type" value="Genomic_DNA"/>
</dbReference>
<dbReference type="GO" id="GO:0006281">
    <property type="term" value="P:DNA repair"/>
    <property type="evidence" value="ECO:0007669"/>
    <property type="project" value="InterPro"/>
</dbReference>
<evidence type="ECO:0000256" key="7">
    <source>
        <dbReference type="ARBA" id="ARBA00022989"/>
    </source>
</evidence>
<dbReference type="Pfam" id="PF18130">
    <property type="entry name" value="ATPgrasp_N"/>
    <property type="match status" value="1"/>
</dbReference>
<dbReference type="InterPro" id="IPR002110">
    <property type="entry name" value="Ankyrin_rpt"/>
</dbReference>
<feature type="repeat" description="ANK" evidence="9">
    <location>
        <begin position="567"/>
        <end position="599"/>
    </location>
</feature>
<organism evidence="13 14">
    <name type="scientific">Symbiodinium microadriaticum</name>
    <name type="common">Dinoflagellate</name>
    <name type="synonym">Zooxanthella microadriatica</name>
    <dbReference type="NCBI Taxonomy" id="2951"/>
    <lineage>
        <taxon>Eukaryota</taxon>
        <taxon>Sar</taxon>
        <taxon>Alveolata</taxon>
        <taxon>Dinophyceae</taxon>
        <taxon>Suessiales</taxon>
        <taxon>Symbiodiniaceae</taxon>
        <taxon>Symbiodinium</taxon>
    </lineage>
</organism>
<feature type="transmembrane region" description="Helical" evidence="11">
    <location>
        <begin position="995"/>
        <end position="1013"/>
    </location>
</feature>
<dbReference type="PROSITE" id="PS50297">
    <property type="entry name" value="ANK_REP_REGION"/>
    <property type="match status" value="1"/>
</dbReference>
<reference evidence="13 14" key="1">
    <citation type="submission" date="2016-02" db="EMBL/GenBank/DDBJ databases">
        <title>Genome analysis of coral dinoflagellate symbionts highlights evolutionary adaptations to a symbiotic lifestyle.</title>
        <authorList>
            <person name="Aranda M."/>
            <person name="Li Y."/>
            <person name="Liew Y.J."/>
            <person name="Baumgarten S."/>
            <person name="Simakov O."/>
            <person name="Wilson M."/>
            <person name="Piel J."/>
            <person name="Ashoor H."/>
            <person name="Bougouffa S."/>
            <person name="Bajic V.B."/>
            <person name="Ryu T."/>
            <person name="Ravasi T."/>
            <person name="Bayer T."/>
            <person name="Micklem G."/>
            <person name="Kim H."/>
            <person name="Bhak J."/>
            <person name="Lajeunesse T.C."/>
            <person name="Voolstra C.R."/>
        </authorList>
    </citation>
    <scope>NUCLEOTIDE SEQUENCE [LARGE SCALE GENOMIC DNA]</scope>
    <source>
        <strain evidence="13 14">CCMP2467</strain>
    </source>
</reference>
<keyword evidence="9" id="KW-0040">ANK repeat</keyword>
<name>A0A1Q9CL76_SYMMI</name>
<keyword evidence="14" id="KW-1185">Reference proteome</keyword>
<dbReference type="SMART" id="SM00248">
    <property type="entry name" value="ANK"/>
    <property type="match status" value="4"/>
</dbReference>
<dbReference type="OrthoDB" id="434648at2759"/>
<dbReference type="InterPro" id="IPR052032">
    <property type="entry name" value="ATP-dep_AA_Ligase"/>
</dbReference>
<evidence type="ECO:0000256" key="1">
    <source>
        <dbReference type="ARBA" id="ARBA00004370"/>
    </source>
</evidence>
<dbReference type="InterPro" id="IPR041472">
    <property type="entry name" value="BL00235/CARNS1_N"/>
</dbReference>
<dbReference type="PANTHER" id="PTHR43585:SF2">
    <property type="entry name" value="ATP-GRASP ENZYME FSQD"/>
    <property type="match status" value="1"/>
</dbReference>
<keyword evidence="5 10" id="KW-0547">Nucleotide-binding</keyword>
<dbReference type="Gene3D" id="1.25.40.20">
    <property type="entry name" value="Ankyrin repeat-containing domain"/>
    <property type="match status" value="1"/>
</dbReference>
<dbReference type="SUPFAM" id="SSF48150">
    <property type="entry name" value="DNA-glycosylase"/>
    <property type="match status" value="1"/>
</dbReference>
<dbReference type="PROSITE" id="PS50975">
    <property type="entry name" value="ATP_GRASP"/>
    <property type="match status" value="1"/>
</dbReference>
<proteinExistence type="inferred from homology"/>
<dbReference type="Pfam" id="PF03647">
    <property type="entry name" value="Tmemb_14"/>
    <property type="match status" value="1"/>
</dbReference>
<keyword evidence="4 11" id="KW-0812">Transmembrane</keyword>
<protein>
    <submittedName>
        <fullName evidence="13">Methyl-CpG-binding domain protein 4</fullName>
    </submittedName>
</protein>
<evidence type="ECO:0000256" key="11">
    <source>
        <dbReference type="SAM" id="Phobius"/>
    </source>
</evidence>